<feature type="domain" description="Methyltransferase small" evidence="6">
    <location>
        <begin position="93"/>
        <end position="176"/>
    </location>
</feature>
<dbReference type="RefSeq" id="WP_301212787.1">
    <property type="nucleotide sequence ID" value="NZ_JAROCF010000001.1"/>
</dbReference>
<protein>
    <recommendedName>
        <fullName evidence="1">peptide chain release factor N(5)-glutamine methyltransferase</fullName>
        <ecNumber evidence="1">2.1.1.297</ecNumber>
    </recommendedName>
</protein>
<dbReference type="EMBL" id="JAROCF010000001">
    <property type="protein sequence ID" value="MDN4613308.1"/>
    <property type="molecule type" value="Genomic_DNA"/>
</dbReference>
<dbReference type="EC" id="2.1.1.297" evidence="1"/>
<gene>
    <name evidence="7" type="ORF">P5G50_02480</name>
</gene>
<dbReference type="InterPro" id="IPR004556">
    <property type="entry name" value="HemK-like"/>
</dbReference>
<dbReference type="SUPFAM" id="SSF53335">
    <property type="entry name" value="S-adenosyl-L-methionine-dependent methyltransferases"/>
    <property type="match status" value="1"/>
</dbReference>
<dbReference type="Pfam" id="PF05175">
    <property type="entry name" value="MTS"/>
    <property type="match status" value="1"/>
</dbReference>
<comment type="catalytic activity">
    <reaction evidence="5">
        <text>L-glutaminyl-[peptide chain release factor] + S-adenosyl-L-methionine = N(5)-methyl-L-glutaminyl-[peptide chain release factor] + S-adenosyl-L-homocysteine + H(+)</text>
        <dbReference type="Rhea" id="RHEA:42896"/>
        <dbReference type="Rhea" id="RHEA-COMP:10271"/>
        <dbReference type="Rhea" id="RHEA-COMP:10272"/>
        <dbReference type="ChEBI" id="CHEBI:15378"/>
        <dbReference type="ChEBI" id="CHEBI:30011"/>
        <dbReference type="ChEBI" id="CHEBI:57856"/>
        <dbReference type="ChEBI" id="CHEBI:59789"/>
        <dbReference type="ChEBI" id="CHEBI:61891"/>
        <dbReference type="EC" id="2.1.1.297"/>
    </reaction>
</comment>
<keyword evidence="4" id="KW-0949">S-adenosyl-L-methionine</keyword>
<dbReference type="InterPro" id="IPR050320">
    <property type="entry name" value="N5-glutamine_MTase"/>
</dbReference>
<evidence type="ECO:0000313" key="8">
    <source>
        <dbReference type="Proteomes" id="UP001174208"/>
    </source>
</evidence>
<dbReference type="Gene3D" id="3.40.50.150">
    <property type="entry name" value="Vaccinia Virus protein VP39"/>
    <property type="match status" value="1"/>
</dbReference>
<dbReference type="InterPro" id="IPR029063">
    <property type="entry name" value="SAM-dependent_MTases_sf"/>
</dbReference>
<evidence type="ECO:0000313" key="7">
    <source>
        <dbReference type="EMBL" id="MDN4613308.1"/>
    </source>
</evidence>
<comment type="caution">
    <text evidence="7">The sequence shown here is derived from an EMBL/GenBank/DDBJ whole genome shotgun (WGS) entry which is preliminary data.</text>
</comment>
<organism evidence="7 8">
    <name type="scientific">Leifsonia williamsii</name>
    <dbReference type="NCBI Taxonomy" id="3035919"/>
    <lineage>
        <taxon>Bacteria</taxon>
        <taxon>Bacillati</taxon>
        <taxon>Actinomycetota</taxon>
        <taxon>Actinomycetes</taxon>
        <taxon>Micrococcales</taxon>
        <taxon>Microbacteriaceae</taxon>
        <taxon>Leifsonia</taxon>
    </lineage>
</organism>
<dbReference type="InterPro" id="IPR007848">
    <property type="entry name" value="Small_mtfrase_dom"/>
</dbReference>
<evidence type="ECO:0000256" key="1">
    <source>
        <dbReference type="ARBA" id="ARBA00012771"/>
    </source>
</evidence>
<dbReference type="InterPro" id="IPR022446">
    <property type="entry name" value="MeTrfrase_put"/>
</dbReference>
<name>A0ABT8K789_9MICO</name>
<dbReference type="CDD" id="cd02440">
    <property type="entry name" value="AdoMet_MTases"/>
    <property type="match status" value="1"/>
</dbReference>
<dbReference type="NCBIfam" id="TIGR03704">
    <property type="entry name" value="PrmC_rel_meth"/>
    <property type="match status" value="1"/>
</dbReference>
<dbReference type="Proteomes" id="UP001174208">
    <property type="component" value="Unassembled WGS sequence"/>
</dbReference>
<evidence type="ECO:0000256" key="2">
    <source>
        <dbReference type="ARBA" id="ARBA00022603"/>
    </source>
</evidence>
<evidence type="ECO:0000256" key="5">
    <source>
        <dbReference type="ARBA" id="ARBA00048391"/>
    </source>
</evidence>
<dbReference type="PANTHER" id="PTHR18895">
    <property type="entry name" value="HEMK METHYLTRANSFERASE"/>
    <property type="match status" value="1"/>
</dbReference>
<evidence type="ECO:0000259" key="6">
    <source>
        <dbReference type="Pfam" id="PF05175"/>
    </source>
</evidence>
<accession>A0ABT8K789</accession>
<proteinExistence type="predicted"/>
<reference evidence="7" key="1">
    <citation type="submission" date="2023-06" db="EMBL/GenBank/DDBJ databases">
        <title>MT1 and MT2 Draft Genomes of Novel Species.</title>
        <authorList>
            <person name="Venkateswaran K."/>
        </authorList>
    </citation>
    <scope>NUCLEOTIDE SEQUENCE</scope>
    <source>
        <strain evidence="7">F6_8S_P_1B</strain>
    </source>
</reference>
<sequence length="262" mass="27180">MIPAEPSLVARLRAAGCVFAEEEASLLSEAAAGDAGVLESLVARRVAGEPLEPLLGWAEFGGLRVRVLPGVFVPRRRTEFLALRAAELAEAALVARGSTIALDLCCGAGAIGAVVASRVPAAEVWATDVDEEAVRCARLNLPPERVLVGDLFAPLPASVRGRIDVIAVNAPYVPTAEIVRMPVEARLHEPGIALDGGADGLDLHRRIAAEAVQWLAPGGVLLIEASERQAPVSAGLFSAAGMEAVVESSEELAATVVVARRA</sequence>
<dbReference type="NCBIfam" id="TIGR00536">
    <property type="entry name" value="hemK_fam"/>
    <property type="match status" value="1"/>
</dbReference>
<dbReference type="PANTHER" id="PTHR18895:SF74">
    <property type="entry name" value="MTRF1L RELEASE FACTOR GLUTAMINE METHYLTRANSFERASE"/>
    <property type="match status" value="1"/>
</dbReference>
<keyword evidence="8" id="KW-1185">Reference proteome</keyword>
<keyword evidence="3" id="KW-0808">Transferase</keyword>
<evidence type="ECO:0000256" key="4">
    <source>
        <dbReference type="ARBA" id="ARBA00022691"/>
    </source>
</evidence>
<keyword evidence="2" id="KW-0489">Methyltransferase</keyword>
<evidence type="ECO:0000256" key="3">
    <source>
        <dbReference type="ARBA" id="ARBA00022679"/>
    </source>
</evidence>